<reference evidence="2 3" key="1">
    <citation type="journal article" date="2018" name="Mol. Genet. Genomics">
        <title>The red deer Cervus elaphus genome CerEla1.0: sequencing, annotating, genes, and chromosomes.</title>
        <authorList>
            <person name="Bana N.A."/>
            <person name="Nyiri A."/>
            <person name="Nagy J."/>
            <person name="Frank K."/>
            <person name="Nagy T."/>
            <person name="Steger V."/>
            <person name="Schiller M."/>
            <person name="Lakatos P."/>
            <person name="Sugar L."/>
            <person name="Horn P."/>
            <person name="Barta E."/>
            <person name="Orosz L."/>
        </authorList>
    </citation>
    <scope>NUCLEOTIDE SEQUENCE [LARGE SCALE GENOMIC DNA]</scope>
    <source>
        <strain evidence="2">Hungarian</strain>
    </source>
</reference>
<keyword evidence="3" id="KW-1185">Reference proteome</keyword>
<organism evidence="2 3">
    <name type="scientific">Cervus elaphus hippelaphus</name>
    <name type="common">European red deer</name>
    <dbReference type="NCBI Taxonomy" id="46360"/>
    <lineage>
        <taxon>Eukaryota</taxon>
        <taxon>Metazoa</taxon>
        <taxon>Chordata</taxon>
        <taxon>Craniata</taxon>
        <taxon>Vertebrata</taxon>
        <taxon>Euteleostomi</taxon>
        <taxon>Mammalia</taxon>
        <taxon>Eutheria</taxon>
        <taxon>Laurasiatheria</taxon>
        <taxon>Artiodactyla</taxon>
        <taxon>Ruminantia</taxon>
        <taxon>Pecora</taxon>
        <taxon>Cervidae</taxon>
        <taxon>Cervinae</taxon>
        <taxon>Cervus</taxon>
    </lineage>
</organism>
<dbReference type="AlphaFoldDB" id="A0A212CHZ3"/>
<comment type="caution">
    <text evidence="2">The sequence shown here is derived from an EMBL/GenBank/DDBJ whole genome shotgun (WGS) entry which is preliminary data.</text>
</comment>
<feature type="non-terminal residue" evidence="2">
    <location>
        <position position="92"/>
    </location>
</feature>
<dbReference type="InterPro" id="IPR009511">
    <property type="entry name" value="MAD1/Cdc20-bound-Mad2-bd"/>
</dbReference>
<dbReference type="GO" id="GO:0005634">
    <property type="term" value="C:nucleus"/>
    <property type="evidence" value="ECO:0007669"/>
    <property type="project" value="InterPro"/>
</dbReference>
<protein>
    <submittedName>
        <fullName evidence="2">Uncharacterized protein</fullName>
    </submittedName>
</protein>
<evidence type="ECO:0000313" key="2">
    <source>
        <dbReference type="EMBL" id="OWK05653.1"/>
    </source>
</evidence>
<dbReference type="Proteomes" id="UP000242450">
    <property type="component" value="Chromosome 19"/>
</dbReference>
<gene>
    <name evidence="2" type="ORF">Celaphus_00013087</name>
</gene>
<evidence type="ECO:0000256" key="1">
    <source>
        <dbReference type="SAM" id="MobiDB-lite"/>
    </source>
</evidence>
<name>A0A212CHZ3_CEREH</name>
<dbReference type="EMBL" id="MKHE01000019">
    <property type="protein sequence ID" value="OWK05653.1"/>
    <property type="molecule type" value="Genomic_DNA"/>
</dbReference>
<feature type="non-terminal residue" evidence="2">
    <location>
        <position position="1"/>
    </location>
</feature>
<evidence type="ECO:0000313" key="3">
    <source>
        <dbReference type="Proteomes" id="UP000242450"/>
    </source>
</evidence>
<feature type="region of interest" description="Disordered" evidence="1">
    <location>
        <begin position="1"/>
        <end position="32"/>
    </location>
</feature>
<proteinExistence type="predicted"/>
<sequence length="92" mass="9737">GSNSTPRAGSADPGEDVVRKKPPATAEESGRKCQHVLAELEVALGHLEAIFLADAFSELQRCCSWAPWPEHRATVTVEIGLAPRSATECPAG</sequence>
<dbReference type="GO" id="GO:0007096">
    <property type="term" value="P:regulation of exit from mitosis"/>
    <property type="evidence" value="ECO:0007669"/>
    <property type="project" value="InterPro"/>
</dbReference>
<dbReference type="Pfam" id="PF06581">
    <property type="entry name" value="p31comet"/>
    <property type="match status" value="1"/>
</dbReference>
<accession>A0A212CHZ3</accession>